<evidence type="ECO:0000256" key="5">
    <source>
        <dbReference type="ARBA" id="ARBA00022833"/>
    </source>
</evidence>
<keyword evidence="6" id="KW-0539">Nucleus</keyword>
<dbReference type="InterPro" id="IPR013087">
    <property type="entry name" value="Znf_C2H2_type"/>
</dbReference>
<dbReference type="GO" id="GO:0008270">
    <property type="term" value="F:zinc ion binding"/>
    <property type="evidence" value="ECO:0007669"/>
    <property type="project" value="UniProtKB-KW"/>
</dbReference>
<keyword evidence="2" id="KW-0479">Metal-binding</keyword>
<feature type="region of interest" description="Disordered" evidence="7">
    <location>
        <begin position="900"/>
        <end position="953"/>
    </location>
</feature>
<dbReference type="PROSITE" id="PS00028">
    <property type="entry name" value="ZINC_FINGER_C2H2_1"/>
    <property type="match status" value="2"/>
</dbReference>
<dbReference type="InterPro" id="IPR057456">
    <property type="entry name" value="Znf_C17orf113"/>
</dbReference>
<evidence type="ECO:0000313" key="9">
    <source>
        <dbReference type="EMBL" id="KAK1331187.1"/>
    </source>
</evidence>
<dbReference type="SUPFAM" id="SSF57667">
    <property type="entry name" value="beta-beta-alpha zinc fingers"/>
    <property type="match status" value="3"/>
</dbReference>
<dbReference type="AlphaFoldDB" id="A0AA40LGA4"/>
<gene>
    <name evidence="9" type="ORF">QTO34_009136</name>
</gene>
<evidence type="ECO:0000313" key="10">
    <source>
        <dbReference type="Proteomes" id="UP001177744"/>
    </source>
</evidence>
<evidence type="ECO:0000256" key="4">
    <source>
        <dbReference type="ARBA" id="ARBA00022771"/>
    </source>
</evidence>
<keyword evidence="4" id="KW-0863">Zinc-finger</keyword>
<dbReference type="SMART" id="SM00451">
    <property type="entry name" value="ZnF_U1"/>
    <property type="match status" value="3"/>
</dbReference>
<sequence>MVPPGKKPAGEASNSNKKCKRYFNEHWKEEFTWLDFDYERKLMFCLECRQALVRNKHGKAENAFTVGTDNFQRHALLRHVTSGAHRQALAMNRGQPTFEGQSEEGGASPGLATTPTSRGIKVEVDPAKVAVLTTVYCMAKEDVPDDRCAALLELQRFNLCQALLGMERGDYYSPRRVRDMQVAMASVLHTEACQCLKASPYVGLVLDKTRDWPESHSLALFATSVSPCDGQPATTFLGSVELQEGEDTAGQLLDILQTFGVSAAKLAWLSSSLPSDCLGSVGLQLRATCPLLTELHCLPGRPDPEPPAYLGEYESVLDALFRLHGGPSSHMVPELRAALDLAAIDLAGPRPVPWASLLPVVEAVAEAWPCLVPTLEASAPASPTARALALALRQFTFVAFTHLLLDTLPCVQKLALVLQPEDPHLALLQPLVMAAAASLQAQRSSGGARLQGFLQELASSGPDLGGERCTYRGLELVGYSEAAVQDLERLRGAFLDSMQKGLRDSYPGPSLDAVAAFSAIFDPRRYPETPEELGAHGEGALRLLLRAYAPAVVRPRALGDFALFKRVVRSLGRLGPRALCARLACAHSELHELFPDFAALATLALALPAGAGLLDKVGRSRELRWWGQNGAGESRGDPVVKIAVDGPPLHEFDFAMAVEFLETGPASSTPSPLLASLPLAARPLQPPLDFKHLLAFHFNGAAPLSLFPNFSTMDPVQKAVISHTFGVPSPLKKKLFISCNICHLRFNSANQAEAHYKGHKHARKLKAIEAAKSKQRPQTLAQDGTLVAPTPTWPPKRFGSMPPTSPAAPVDPPPGPPLQPPRTPDAMPREPAHSDLLDAASSSSASSCPPCSPEPGTEAPGPEPVAAAVGSGVSGEGRSEKGRLYCPTCKVTVNSASQLQAHNTGERAGRLEPTSWSGGRRRQGLKVPRGGAGHKAKRVTGGRRGRQGPSPPFHCAVCQLQVNSETQLKQHLSSRRHKDRLAGKPPKPSSQHSKLQKHAALAVSILKSKLALQKQLTKTLAARFLPSPIPTAAAAICALPGPLALRPAPTAATTLFPAPILGPALFRTPAGAVRPATGPILFAPY</sequence>
<dbReference type="Gene3D" id="3.30.160.60">
    <property type="entry name" value="Classic Zinc Finger"/>
    <property type="match status" value="2"/>
</dbReference>
<feature type="compositionally biased region" description="Basic and acidic residues" evidence="7">
    <location>
        <begin position="827"/>
        <end position="836"/>
    </location>
</feature>
<comment type="subcellular location">
    <subcellularLocation>
        <location evidence="1">Nucleus</location>
    </subcellularLocation>
</comment>
<accession>A0AA40LGA4</accession>
<protein>
    <recommendedName>
        <fullName evidence="8">C2H2-type domain-containing protein</fullName>
    </recommendedName>
</protein>
<feature type="region of interest" description="Disordered" evidence="7">
    <location>
        <begin position="966"/>
        <end position="996"/>
    </location>
</feature>
<comment type="caution">
    <text evidence="9">The sequence shown here is derived from an EMBL/GenBank/DDBJ whole genome shotgun (WGS) entry which is preliminary data.</text>
</comment>
<proteinExistence type="predicted"/>
<keyword evidence="3" id="KW-0677">Repeat</keyword>
<dbReference type="PANTHER" id="PTHR23067">
    <property type="entry name" value="DOUBLE-STRANDED RNA-BINDING ZINC FINGER PROTEIN"/>
    <property type="match status" value="1"/>
</dbReference>
<dbReference type="InterPro" id="IPR051845">
    <property type="entry name" value="Znf385"/>
</dbReference>
<evidence type="ECO:0000256" key="1">
    <source>
        <dbReference type="ARBA" id="ARBA00004123"/>
    </source>
</evidence>
<dbReference type="Pfam" id="PF12874">
    <property type="entry name" value="zf-met"/>
    <property type="match status" value="3"/>
</dbReference>
<feature type="compositionally biased region" description="Low complexity" evidence="7">
    <location>
        <begin position="837"/>
        <end position="871"/>
    </location>
</feature>
<dbReference type="InterPro" id="IPR036236">
    <property type="entry name" value="Znf_C2H2_sf"/>
</dbReference>
<dbReference type="PANTHER" id="PTHR23067:SF6">
    <property type="entry name" value="ZINC FINGER PROTEIN 385C"/>
    <property type="match status" value="1"/>
</dbReference>
<dbReference type="GO" id="GO:0003676">
    <property type="term" value="F:nucleic acid binding"/>
    <property type="evidence" value="ECO:0007669"/>
    <property type="project" value="InterPro"/>
</dbReference>
<evidence type="ECO:0000256" key="2">
    <source>
        <dbReference type="ARBA" id="ARBA00022723"/>
    </source>
</evidence>
<keyword evidence="5" id="KW-0862">Zinc</keyword>
<dbReference type="SMART" id="SM00355">
    <property type="entry name" value="ZnF_C2H2"/>
    <property type="match status" value="3"/>
</dbReference>
<feature type="domain" description="C2H2-type" evidence="8">
    <location>
        <begin position="955"/>
        <end position="977"/>
    </location>
</feature>
<evidence type="ECO:0000256" key="7">
    <source>
        <dbReference type="SAM" id="MobiDB-lite"/>
    </source>
</evidence>
<feature type="compositionally biased region" description="Basic residues" evidence="7">
    <location>
        <begin position="932"/>
        <end position="946"/>
    </location>
</feature>
<feature type="domain" description="C2H2-type" evidence="8">
    <location>
        <begin position="739"/>
        <end position="761"/>
    </location>
</feature>
<keyword evidence="10" id="KW-1185">Reference proteome</keyword>
<evidence type="ECO:0000256" key="3">
    <source>
        <dbReference type="ARBA" id="ARBA00022737"/>
    </source>
</evidence>
<reference evidence="9" key="1">
    <citation type="submission" date="2023-06" db="EMBL/GenBank/DDBJ databases">
        <title>Reference genome for the Northern bat (Eptesicus nilssonii), a most northern bat species.</title>
        <authorList>
            <person name="Laine V.N."/>
            <person name="Pulliainen A.T."/>
            <person name="Lilley T.M."/>
        </authorList>
    </citation>
    <scope>NUCLEOTIDE SEQUENCE</scope>
    <source>
        <strain evidence="9">BLF_Eptnil</strain>
        <tissue evidence="9">Kidney</tissue>
    </source>
</reference>
<dbReference type="Proteomes" id="UP001177744">
    <property type="component" value="Unassembled WGS sequence"/>
</dbReference>
<dbReference type="GO" id="GO:0005634">
    <property type="term" value="C:nucleus"/>
    <property type="evidence" value="ECO:0007669"/>
    <property type="project" value="UniProtKB-SubCell"/>
</dbReference>
<dbReference type="EMBL" id="JAULJE010000020">
    <property type="protein sequence ID" value="KAK1331187.1"/>
    <property type="molecule type" value="Genomic_DNA"/>
</dbReference>
<feature type="region of interest" description="Disordered" evidence="7">
    <location>
        <begin position="771"/>
        <end position="880"/>
    </location>
</feature>
<name>A0AA40LGA4_CNENI</name>
<evidence type="ECO:0000256" key="6">
    <source>
        <dbReference type="ARBA" id="ARBA00023242"/>
    </source>
</evidence>
<dbReference type="Pfam" id="PF25431">
    <property type="entry name" value="zf-C17orf113"/>
    <property type="match status" value="1"/>
</dbReference>
<evidence type="ECO:0000259" key="8">
    <source>
        <dbReference type="PROSITE" id="PS00028"/>
    </source>
</evidence>
<organism evidence="9 10">
    <name type="scientific">Cnephaeus nilssonii</name>
    <name type="common">Northern bat</name>
    <name type="synonym">Eptesicus nilssonii</name>
    <dbReference type="NCBI Taxonomy" id="3371016"/>
    <lineage>
        <taxon>Eukaryota</taxon>
        <taxon>Metazoa</taxon>
        <taxon>Chordata</taxon>
        <taxon>Craniata</taxon>
        <taxon>Vertebrata</taxon>
        <taxon>Euteleostomi</taxon>
        <taxon>Mammalia</taxon>
        <taxon>Eutheria</taxon>
        <taxon>Laurasiatheria</taxon>
        <taxon>Chiroptera</taxon>
        <taxon>Yangochiroptera</taxon>
        <taxon>Vespertilionidae</taxon>
        <taxon>Cnephaeus</taxon>
    </lineage>
</organism>
<dbReference type="InterPro" id="IPR003604">
    <property type="entry name" value="Matrin/U1-like-C_Znf_C2H2"/>
</dbReference>
<feature type="region of interest" description="Disordered" evidence="7">
    <location>
        <begin position="96"/>
        <end position="117"/>
    </location>
</feature>
<feature type="compositionally biased region" description="Pro residues" evidence="7">
    <location>
        <begin position="803"/>
        <end position="823"/>
    </location>
</feature>